<evidence type="ECO:0000313" key="3">
    <source>
        <dbReference type="Proteomes" id="UP000775547"/>
    </source>
</evidence>
<evidence type="ECO:0000313" key="2">
    <source>
        <dbReference type="EMBL" id="KAG5642902.1"/>
    </source>
</evidence>
<reference evidence="2" key="1">
    <citation type="submission" date="2020-07" db="EMBL/GenBank/DDBJ databases">
        <authorList>
            <person name="Nieuwenhuis M."/>
            <person name="Van De Peppel L.J.J."/>
        </authorList>
    </citation>
    <scope>NUCLEOTIDE SEQUENCE</scope>
    <source>
        <strain evidence="2">AP01</strain>
        <tissue evidence="2">Mycelium</tissue>
    </source>
</reference>
<keyword evidence="3" id="KW-1185">Reference proteome</keyword>
<protein>
    <submittedName>
        <fullName evidence="2">Uncharacterized protein</fullName>
    </submittedName>
</protein>
<dbReference type="AlphaFoldDB" id="A0A9P7G2L1"/>
<organism evidence="2 3">
    <name type="scientific">Asterophora parasitica</name>
    <dbReference type="NCBI Taxonomy" id="117018"/>
    <lineage>
        <taxon>Eukaryota</taxon>
        <taxon>Fungi</taxon>
        <taxon>Dikarya</taxon>
        <taxon>Basidiomycota</taxon>
        <taxon>Agaricomycotina</taxon>
        <taxon>Agaricomycetes</taxon>
        <taxon>Agaricomycetidae</taxon>
        <taxon>Agaricales</taxon>
        <taxon>Tricholomatineae</taxon>
        <taxon>Lyophyllaceae</taxon>
        <taxon>Asterophora</taxon>
    </lineage>
</organism>
<reference evidence="2" key="2">
    <citation type="submission" date="2021-10" db="EMBL/GenBank/DDBJ databases">
        <title>Phylogenomics reveals ancestral predisposition of the termite-cultivated fungus Termitomyces towards a domesticated lifestyle.</title>
        <authorList>
            <person name="Auxier B."/>
            <person name="Grum-Grzhimaylo A."/>
            <person name="Cardenas M.E."/>
            <person name="Lodge J.D."/>
            <person name="Laessoe T."/>
            <person name="Pedersen O."/>
            <person name="Smith M.E."/>
            <person name="Kuyper T.W."/>
            <person name="Franco-Molano E.A."/>
            <person name="Baroni T.J."/>
            <person name="Aanen D.K."/>
        </authorList>
    </citation>
    <scope>NUCLEOTIDE SEQUENCE</scope>
    <source>
        <strain evidence="2">AP01</strain>
        <tissue evidence="2">Mycelium</tissue>
    </source>
</reference>
<feature type="region of interest" description="Disordered" evidence="1">
    <location>
        <begin position="93"/>
        <end position="113"/>
    </location>
</feature>
<accession>A0A9P7G2L1</accession>
<sequence length="113" mass="12316">MAFNIHTVAEHAHGMDKVRFRRVASFVDVVQQANQPLQTSARRFTQLKECHKGSQRHVGIATPYLVRLGCYASHAIASHKLKEISGSCVQTGGRSGTIESTSSINGSLQSLPQ</sequence>
<name>A0A9P7G2L1_9AGAR</name>
<proteinExistence type="predicted"/>
<gene>
    <name evidence="2" type="ORF">DXG03_001909</name>
</gene>
<dbReference type="Proteomes" id="UP000775547">
    <property type="component" value="Unassembled WGS sequence"/>
</dbReference>
<evidence type="ECO:0000256" key="1">
    <source>
        <dbReference type="SAM" id="MobiDB-lite"/>
    </source>
</evidence>
<comment type="caution">
    <text evidence="2">The sequence shown here is derived from an EMBL/GenBank/DDBJ whole genome shotgun (WGS) entry which is preliminary data.</text>
</comment>
<dbReference type="EMBL" id="JABCKV010000148">
    <property type="protein sequence ID" value="KAG5642902.1"/>
    <property type="molecule type" value="Genomic_DNA"/>
</dbReference>